<accession>A0A1Q5PKT0</accession>
<evidence type="ECO:0000256" key="11">
    <source>
        <dbReference type="HAMAP-Rule" id="MF_01393"/>
    </source>
</evidence>
<organism evidence="13 14">
    <name type="scientific">Boudabousia liubingyangii</name>
    <dbReference type="NCBI Taxonomy" id="1921764"/>
    <lineage>
        <taxon>Bacteria</taxon>
        <taxon>Bacillati</taxon>
        <taxon>Actinomycetota</taxon>
        <taxon>Actinomycetes</taxon>
        <taxon>Actinomycetales</taxon>
        <taxon>Actinomycetaceae</taxon>
        <taxon>Boudabousia</taxon>
    </lineage>
</organism>
<dbReference type="HAMAP" id="MF_01393">
    <property type="entry name" value="ATP_synth_a_bact"/>
    <property type="match status" value="1"/>
</dbReference>
<evidence type="ECO:0000256" key="2">
    <source>
        <dbReference type="ARBA" id="ARBA00006810"/>
    </source>
</evidence>
<feature type="transmembrane region" description="Helical" evidence="11">
    <location>
        <begin position="130"/>
        <end position="151"/>
    </location>
</feature>
<sequence>MALGLLSALISTSSGEVPPRPSIEDFYPEILFFEGTPFAMNRIMLVRVIAVVAICVIFAIGAARAKKVPGRFQGALEIVLDFVRTQIAGAVIESPKLAKRYTPPLTVIFLGIFAMNITGVLPFLNIAGTSVVGAPIVFALFSYLLFIGAGIKEQGFLHFFKSQLFPPGVPKPVYILLTPIEVFSTFIVRPVTLVIRLLANMLAGHLMLALTFFGTHYLLFFADGFLKGAAALTFTGSLFTILLETLVAGIQAFVFAMLTAIYIQLSVSEH</sequence>
<evidence type="ECO:0000313" key="14">
    <source>
        <dbReference type="Proteomes" id="UP000186785"/>
    </source>
</evidence>
<evidence type="ECO:0000256" key="1">
    <source>
        <dbReference type="ARBA" id="ARBA00004141"/>
    </source>
</evidence>
<evidence type="ECO:0000256" key="6">
    <source>
        <dbReference type="ARBA" id="ARBA00022781"/>
    </source>
</evidence>
<evidence type="ECO:0000256" key="8">
    <source>
        <dbReference type="ARBA" id="ARBA00023065"/>
    </source>
</evidence>
<name>A0A1Q5PKT0_9ACTO</name>
<dbReference type="InterPro" id="IPR045083">
    <property type="entry name" value="ATP_synth_F0_asu_bact/mt"/>
</dbReference>
<evidence type="ECO:0000256" key="4">
    <source>
        <dbReference type="ARBA" id="ARBA00022547"/>
    </source>
</evidence>
<dbReference type="PRINTS" id="PR00123">
    <property type="entry name" value="ATPASEA"/>
</dbReference>
<comment type="subcellular location">
    <subcellularLocation>
        <location evidence="11 12">Cell membrane</location>
        <topology evidence="11 12">Multi-pass membrane protein</topology>
    </subcellularLocation>
    <subcellularLocation>
        <location evidence="1">Membrane</location>
        <topology evidence="1">Multi-pass membrane protein</topology>
    </subcellularLocation>
</comment>
<dbReference type="NCBIfam" id="TIGR01131">
    <property type="entry name" value="ATP_synt_6_or_A"/>
    <property type="match status" value="1"/>
</dbReference>
<evidence type="ECO:0000256" key="9">
    <source>
        <dbReference type="ARBA" id="ARBA00023136"/>
    </source>
</evidence>
<evidence type="ECO:0000256" key="5">
    <source>
        <dbReference type="ARBA" id="ARBA00022692"/>
    </source>
</evidence>
<feature type="transmembrane region" description="Helical" evidence="11">
    <location>
        <begin position="39"/>
        <end position="63"/>
    </location>
</feature>
<keyword evidence="3 11" id="KW-0813">Transport</keyword>
<keyword evidence="9 11" id="KW-0472">Membrane</keyword>
<dbReference type="STRING" id="1921764.BSR28_07865"/>
<proteinExistence type="inferred from homology"/>
<comment type="caution">
    <text evidence="13">The sequence shown here is derived from an EMBL/GenBank/DDBJ whole genome shotgun (WGS) entry which is preliminary data.</text>
</comment>
<evidence type="ECO:0000256" key="7">
    <source>
        <dbReference type="ARBA" id="ARBA00022989"/>
    </source>
</evidence>
<comment type="similarity">
    <text evidence="2 11 12">Belongs to the ATPase A chain family.</text>
</comment>
<dbReference type="RefSeq" id="WP_073709481.1">
    <property type="nucleotide sequence ID" value="NZ_MQSU01000004.1"/>
</dbReference>
<keyword evidence="7 11" id="KW-1133">Transmembrane helix</keyword>
<dbReference type="AlphaFoldDB" id="A0A1Q5PKT0"/>
<keyword evidence="8 11" id="KW-0406">Ion transport</keyword>
<dbReference type="OrthoDB" id="9809130at2"/>
<protein>
    <recommendedName>
        <fullName evidence="11 12">ATP synthase subunit a</fullName>
    </recommendedName>
    <alternativeName>
        <fullName evidence="11">ATP synthase F0 sector subunit a</fullName>
    </alternativeName>
    <alternativeName>
        <fullName evidence="11">F-ATPase subunit 6</fullName>
    </alternativeName>
</protein>
<dbReference type="EMBL" id="MQSV01000004">
    <property type="protein sequence ID" value="OKL47248.1"/>
    <property type="molecule type" value="Genomic_DNA"/>
</dbReference>
<dbReference type="Gene3D" id="1.20.120.220">
    <property type="entry name" value="ATP synthase, F0 complex, subunit A"/>
    <property type="match status" value="1"/>
</dbReference>
<keyword evidence="6 11" id="KW-0375">Hydrogen ion transport</keyword>
<dbReference type="SUPFAM" id="SSF81336">
    <property type="entry name" value="F1F0 ATP synthase subunit A"/>
    <property type="match status" value="1"/>
</dbReference>
<feature type="transmembrane region" description="Helical" evidence="11">
    <location>
        <begin position="238"/>
        <end position="263"/>
    </location>
</feature>
<dbReference type="PANTHER" id="PTHR11410:SF0">
    <property type="entry name" value="ATP SYNTHASE SUBUNIT A"/>
    <property type="match status" value="1"/>
</dbReference>
<keyword evidence="10 11" id="KW-0066">ATP synthesis</keyword>
<dbReference type="InterPro" id="IPR035908">
    <property type="entry name" value="F0_ATP_A_sf"/>
</dbReference>
<evidence type="ECO:0000313" key="13">
    <source>
        <dbReference type="EMBL" id="OKL47248.1"/>
    </source>
</evidence>
<dbReference type="Pfam" id="PF00119">
    <property type="entry name" value="ATP-synt_A"/>
    <property type="match status" value="1"/>
</dbReference>
<gene>
    <name evidence="11" type="primary">atpB</name>
    <name evidence="13" type="ORF">BSR29_06415</name>
</gene>
<dbReference type="GO" id="GO:0005886">
    <property type="term" value="C:plasma membrane"/>
    <property type="evidence" value="ECO:0007669"/>
    <property type="project" value="UniProtKB-SubCell"/>
</dbReference>
<feature type="transmembrane region" description="Helical" evidence="11">
    <location>
        <begin position="105"/>
        <end position="124"/>
    </location>
</feature>
<evidence type="ECO:0000256" key="3">
    <source>
        <dbReference type="ARBA" id="ARBA00022448"/>
    </source>
</evidence>
<reference evidence="13 14" key="1">
    <citation type="submission" date="2016-11" db="EMBL/GenBank/DDBJ databases">
        <title>Actinomyces gypaetusis sp. nov. isolated from the vulture Gypaetus barbatus in Qinghai Tibet Plateau China.</title>
        <authorList>
            <person name="Meng X."/>
        </authorList>
    </citation>
    <scope>NUCLEOTIDE SEQUENCE [LARGE SCALE GENOMIC DNA]</scope>
    <source>
        <strain evidence="13 14">VUL4_2</strain>
    </source>
</reference>
<keyword evidence="11" id="KW-1003">Cell membrane</keyword>
<dbReference type="GO" id="GO:0046933">
    <property type="term" value="F:proton-transporting ATP synthase activity, rotational mechanism"/>
    <property type="evidence" value="ECO:0007669"/>
    <property type="project" value="UniProtKB-UniRule"/>
</dbReference>
<evidence type="ECO:0000256" key="10">
    <source>
        <dbReference type="ARBA" id="ARBA00023310"/>
    </source>
</evidence>
<comment type="function">
    <text evidence="11 12">Key component of the proton channel; it plays a direct role in the translocation of protons across the membrane.</text>
</comment>
<dbReference type="CDD" id="cd00310">
    <property type="entry name" value="ATP-synt_Fo_a_6"/>
    <property type="match status" value="1"/>
</dbReference>
<feature type="transmembrane region" description="Helical" evidence="11">
    <location>
        <begin position="172"/>
        <end position="199"/>
    </location>
</feature>
<dbReference type="PANTHER" id="PTHR11410">
    <property type="entry name" value="ATP SYNTHASE SUBUNIT A"/>
    <property type="match status" value="1"/>
</dbReference>
<dbReference type="InterPro" id="IPR000568">
    <property type="entry name" value="ATP_synth_F0_asu"/>
</dbReference>
<evidence type="ECO:0000256" key="12">
    <source>
        <dbReference type="RuleBase" id="RU000483"/>
    </source>
</evidence>
<dbReference type="GO" id="GO:0045259">
    <property type="term" value="C:proton-transporting ATP synthase complex"/>
    <property type="evidence" value="ECO:0007669"/>
    <property type="project" value="UniProtKB-KW"/>
</dbReference>
<keyword evidence="5 11" id="KW-0812">Transmembrane</keyword>
<keyword evidence="14" id="KW-1185">Reference proteome</keyword>
<dbReference type="Proteomes" id="UP000186785">
    <property type="component" value="Unassembled WGS sequence"/>
</dbReference>
<keyword evidence="4 11" id="KW-0138">CF(0)</keyword>
<feature type="transmembrane region" description="Helical" evidence="11">
    <location>
        <begin position="205"/>
        <end position="226"/>
    </location>
</feature>